<feature type="region of interest" description="Disordered" evidence="1">
    <location>
        <begin position="147"/>
        <end position="174"/>
    </location>
</feature>
<feature type="region of interest" description="Disordered" evidence="1">
    <location>
        <begin position="754"/>
        <end position="833"/>
    </location>
</feature>
<dbReference type="AlphaFoldDB" id="A0A6S7JTN5"/>
<feature type="compositionally biased region" description="Basic residues" evidence="1">
    <location>
        <begin position="786"/>
        <end position="804"/>
    </location>
</feature>
<accession>A0A6S7JTN5</accession>
<feature type="compositionally biased region" description="Polar residues" evidence="1">
    <location>
        <begin position="822"/>
        <end position="833"/>
    </location>
</feature>
<reference evidence="2" key="1">
    <citation type="submission" date="2020-04" db="EMBL/GenBank/DDBJ databases">
        <authorList>
            <person name="Alioto T."/>
            <person name="Alioto T."/>
            <person name="Gomez Garrido J."/>
        </authorList>
    </citation>
    <scope>NUCLEOTIDE SEQUENCE</scope>
    <source>
        <strain evidence="2">A484AB</strain>
    </source>
</reference>
<feature type="region of interest" description="Disordered" evidence="1">
    <location>
        <begin position="199"/>
        <end position="218"/>
    </location>
</feature>
<dbReference type="EMBL" id="CACRXK020020085">
    <property type="protein sequence ID" value="CAB4034411.1"/>
    <property type="molecule type" value="Genomic_DNA"/>
</dbReference>
<gene>
    <name evidence="2" type="ORF">PACLA_8A070546</name>
</gene>
<name>A0A6S7JTN5_PARCT</name>
<evidence type="ECO:0000256" key="1">
    <source>
        <dbReference type="SAM" id="MobiDB-lite"/>
    </source>
</evidence>
<feature type="compositionally biased region" description="Acidic residues" evidence="1">
    <location>
        <begin position="204"/>
        <end position="213"/>
    </location>
</feature>
<feature type="compositionally biased region" description="Basic and acidic residues" evidence="1">
    <location>
        <begin position="805"/>
        <end position="821"/>
    </location>
</feature>
<sequence>MSRRLYSEVASGTSSDSEVPELPSTWLEEYQDEDEYTAFQKAISLSKETMPMPDNFVDLTVSPAKKKAILPICNKRALKFESWEEEEYNPGVPVLPRGLGGNRFTNLKSQKKITTPPPELVTVISSDDENDVQEAVNFSHITRYTDRRVKTEASSSKSSNNRRLKTKTSSSKVSCDHEAEKINKRFGCKVDESSLTSAVCSSQDESDMSSDDDSQLKEPWGQRKIGPQHWNAVPIQEVAKLPEGINGVCCYRILCDIKDTKTRLAALKDGRIWKKDTRTDWAGYGRVRYANCKGSYKCANSKCMYLVEYGVVNSVQFKNIDGQMLCSLCESKPEYTPCDARRYLAITSNAVKVYHHGNHTCNVKPSSDKSKKKDDVVKEYLRKNPDAKPSQVQSAYILSMVRNRQEWSKVDKQAEMLLNTKWISNKKQEIRKETEPHGNNFEAVANFKQYCDQNDPFYIYKMNDKRGNPDKPSFVFKSSSLKAKIAINMNKDKEHFLSQEFCFFDGKHKRAKGYVTLTASVYHPLLRRQIPLATMDAEAEDSRNVTLFWELFNEVIQKVSGGEIRCFNPIGWCTDMAGSNLSAIQNVFGEEAIHRIKTCEFHFKESVNRRSRFFSGVKVNAFKELAVQLLECVTPECYENTKEKLKAFIEREGNKLVDWLEWWDLRKGFVFRAFAPFGPRMNQAESVHGGWAKKDPPNMTLLKVAEADVRESKILDVEYEGLKMGTSTARGWGPSCTERQRTTHLREIEAAKKLGEEMFGQDNSRNGRVIDQNSSHRPPEKVVPSTKRKSRRGEKTKNKKQKSQSKKDNERPHIRTEKNRDIQSLNGAIPISSTPARQVPQFGTFVIGLLQYKHPSVKTCYGCGGELKPGGMIPDSPQDLVIVSGDKRSYYNVSTKTMTQNQKISNVYFHLNPNCVTLRYQYFSRGLVKVPQDLIPFLEQAHKDILKEVIGLSTP</sequence>
<proteinExistence type="predicted"/>
<protein>
    <submittedName>
        <fullName evidence="2">Uncharacterized protein</fullName>
    </submittedName>
</protein>
<organism evidence="2 3">
    <name type="scientific">Paramuricea clavata</name>
    <name type="common">Red gorgonian</name>
    <name type="synonym">Violescent sea-whip</name>
    <dbReference type="NCBI Taxonomy" id="317549"/>
    <lineage>
        <taxon>Eukaryota</taxon>
        <taxon>Metazoa</taxon>
        <taxon>Cnidaria</taxon>
        <taxon>Anthozoa</taxon>
        <taxon>Octocorallia</taxon>
        <taxon>Malacalcyonacea</taxon>
        <taxon>Plexauridae</taxon>
        <taxon>Paramuricea</taxon>
    </lineage>
</organism>
<evidence type="ECO:0000313" key="3">
    <source>
        <dbReference type="Proteomes" id="UP001152795"/>
    </source>
</evidence>
<comment type="caution">
    <text evidence="2">The sequence shown here is derived from an EMBL/GenBank/DDBJ whole genome shotgun (WGS) entry which is preliminary data.</text>
</comment>
<feature type="compositionally biased region" description="Polar residues" evidence="1">
    <location>
        <begin position="761"/>
        <end position="776"/>
    </location>
</feature>
<keyword evidence="3" id="KW-1185">Reference proteome</keyword>
<dbReference type="Proteomes" id="UP001152795">
    <property type="component" value="Unassembled WGS sequence"/>
</dbReference>
<evidence type="ECO:0000313" key="2">
    <source>
        <dbReference type="EMBL" id="CAB4034411.1"/>
    </source>
</evidence>
<dbReference type="OrthoDB" id="5984710at2759"/>
<feature type="region of interest" description="Disordered" evidence="1">
    <location>
        <begin position="1"/>
        <end position="23"/>
    </location>
</feature>